<dbReference type="Pfam" id="PF00512">
    <property type="entry name" value="HisKA"/>
    <property type="match status" value="1"/>
</dbReference>
<keyword evidence="10 16" id="KW-0067">ATP-binding</keyword>
<dbReference type="CDD" id="cd00082">
    <property type="entry name" value="HisKA"/>
    <property type="match status" value="1"/>
</dbReference>
<accession>A0ABW0K665</accession>
<dbReference type="InterPro" id="IPR036097">
    <property type="entry name" value="HisK_dim/P_sf"/>
</dbReference>
<evidence type="ECO:0000256" key="11">
    <source>
        <dbReference type="ARBA" id="ARBA00022989"/>
    </source>
</evidence>
<name>A0ABW0K665_9BACL</name>
<evidence type="ECO:0000256" key="14">
    <source>
        <dbReference type="SAM" id="Phobius"/>
    </source>
</evidence>
<dbReference type="EC" id="2.7.13.3" evidence="3"/>
<organism evidence="16 17">
    <name type="scientific">Paenibacillus aestuarii</name>
    <dbReference type="NCBI Taxonomy" id="516965"/>
    <lineage>
        <taxon>Bacteria</taxon>
        <taxon>Bacillati</taxon>
        <taxon>Bacillota</taxon>
        <taxon>Bacilli</taxon>
        <taxon>Bacillales</taxon>
        <taxon>Paenibacillaceae</taxon>
        <taxon>Paenibacillus</taxon>
    </lineage>
</organism>
<feature type="transmembrane region" description="Helical" evidence="14">
    <location>
        <begin position="91"/>
        <end position="113"/>
    </location>
</feature>
<evidence type="ECO:0000256" key="10">
    <source>
        <dbReference type="ARBA" id="ARBA00022840"/>
    </source>
</evidence>
<dbReference type="SUPFAM" id="SSF55874">
    <property type="entry name" value="ATPase domain of HSP90 chaperone/DNA topoisomerase II/histidine kinase"/>
    <property type="match status" value="1"/>
</dbReference>
<dbReference type="Pfam" id="PF07694">
    <property type="entry name" value="5TM-5TMR_LYT"/>
    <property type="match status" value="1"/>
</dbReference>
<keyword evidence="13 14" id="KW-0472">Membrane</keyword>
<feature type="transmembrane region" description="Helical" evidence="14">
    <location>
        <begin position="63"/>
        <end position="85"/>
    </location>
</feature>
<dbReference type="Gene3D" id="3.30.565.10">
    <property type="entry name" value="Histidine kinase-like ATPase, C-terminal domain"/>
    <property type="match status" value="1"/>
</dbReference>
<dbReference type="SUPFAM" id="SSF47384">
    <property type="entry name" value="Homodimeric domain of signal transducing histidine kinase"/>
    <property type="match status" value="1"/>
</dbReference>
<dbReference type="Pfam" id="PF02518">
    <property type="entry name" value="HATPase_c"/>
    <property type="match status" value="1"/>
</dbReference>
<feature type="transmembrane region" description="Helical" evidence="14">
    <location>
        <begin position="163"/>
        <end position="183"/>
    </location>
</feature>
<evidence type="ECO:0000256" key="3">
    <source>
        <dbReference type="ARBA" id="ARBA00012438"/>
    </source>
</evidence>
<dbReference type="InterPro" id="IPR003594">
    <property type="entry name" value="HATPase_dom"/>
</dbReference>
<evidence type="ECO:0000313" key="16">
    <source>
        <dbReference type="EMBL" id="MFC5448923.1"/>
    </source>
</evidence>
<keyword evidence="12" id="KW-0902">Two-component regulatory system</keyword>
<dbReference type="InterPro" id="IPR036890">
    <property type="entry name" value="HATPase_C_sf"/>
</dbReference>
<keyword evidence="17" id="KW-1185">Reference proteome</keyword>
<proteinExistence type="predicted"/>
<dbReference type="InterPro" id="IPR004358">
    <property type="entry name" value="Sig_transdc_His_kin-like_C"/>
</dbReference>
<feature type="domain" description="Histidine kinase" evidence="15">
    <location>
        <begin position="212"/>
        <end position="416"/>
    </location>
</feature>
<feature type="transmembrane region" description="Helical" evidence="14">
    <location>
        <begin position="29"/>
        <end position="51"/>
    </location>
</feature>
<feature type="transmembrane region" description="Helical" evidence="14">
    <location>
        <begin position="7"/>
        <end position="23"/>
    </location>
</feature>
<dbReference type="RefSeq" id="WP_270878761.1">
    <property type="nucleotide sequence ID" value="NZ_JAQFVF010000021.1"/>
</dbReference>
<dbReference type="InterPro" id="IPR005467">
    <property type="entry name" value="His_kinase_dom"/>
</dbReference>
<keyword evidence="8" id="KW-0547">Nucleotide-binding</keyword>
<dbReference type="InterPro" id="IPR003661">
    <property type="entry name" value="HisK_dim/P_dom"/>
</dbReference>
<evidence type="ECO:0000256" key="7">
    <source>
        <dbReference type="ARBA" id="ARBA00022692"/>
    </source>
</evidence>
<dbReference type="PRINTS" id="PR00344">
    <property type="entry name" value="BCTRLSENSOR"/>
</dbReference>
<dbReference type="PROSITE" id="PS50109">
    <property type="entry name" value="HIS_KIN"/>
    <property type="match status" value="1"/>
</dbReference>
<sequence>MLIEKLFLNILIVLAPTLVLTAIGDRWPFVRSTFGIGLLQGLSSMLCLIFSYEALNLYWDLRYVPLVISTIYGGPIAGAVNYLIIIATRTYLGGSALLFGYISITFTFLLLLFPSWKMKGTSGKYRIRGTLLISVLPSLVMLAVLVSFTMLKDISIQLEHNPAVTVLLFGFFQSTAACISAMLQEVCHERIVMKQEIQHNEKMKTLGQLAASIAHEVRNPLTVVKGFLQMMRPHEQGKNAQYLEIALGELERTEAIINDYLYFAKPKLTKIESFSLSDMLQNVTTLFMPMATNNGVLLSSNLQGDIMIHTDRGQLQQALFNIIKNAVEATPSDGEVLLHLTGHDQHAQIVVMDNGKGMTKEQVSRIGTLFFTTKEVGTGIGTALAVRIIQSMNGVITYESEPGAGTKVTIKVPYQVVA</sequence>
<dbReference type="GO" id="GO:0005524">
    <property type="term" value="F:ATP binding"/>
    <property type="evidence" value="ECO:0007669"/>
    <property type="project" value="UniProtKB-KW"/>
</dbReference>
<dbReference type="Gene3D" id="1.10.287.130">
    <property type="match status" value="1"/>
</dbReference>
<keyword evidence="7 14" id="KW-0812">Transmembrane</keyword>
<evidence type="ECO:0000256" key="8">
    <source>
        <dbReference type="ARBA" id="ARBA00022741"/>
    </source>
</evidence>
<keyword evidence="4" id="KW-1003">Cell membrane</keyword>
<protein>
    <recommendedName>
        <fullName evidence="3">histidine kinase</fullName>
        <ecNumber evidence="3">2.7.13.3</ecNumber>
    </recommendedName>
</protein>
<comment type="subcellular location">
    <subcellularLocation>
        <location evidence="2">Cell membrane</location>
        <topology evidence="2">Multi-pass membrane protein</topology>
    </subcellularLocation>
</comment>
<feature type="transmembrane region" description="Helical" evidence="14">
    <location>
        <begin position="125"/>
        <end position="151"/>
    </location>
</feature>
<dbReference type="SMART" id="SM00388">
    <property type="entry name" value="HisKA"/>
    <property type="match status" value="1"/>
</dbReference>
<keyword evidence="5" id="KW-0597">Phosphoprotein</keyword>
<keyword evidence="11 14" id="KW-1133">Transmembrane helix</keyword>
<comment type="caution">
    <text evidence="16">The sequence shown here is derived from an EMBL/GenBank/DDBJ whole genome shotgun (WGS) entry which is preliminary data.</text>
</comment>
<reference evidence="17" key="1">
    <citation type="journal article" date="2019" name="Int. J. Syst. Evol. Microbiol.">
        <title>The Global Catalogue of Microorganisms (GCM) 10K type strain sequencing project: providing services to taxonomists for standard genome sequencing and annotation.</title>
        <authorList>
            <consortium name="The Broad Institute Genomics Platform"/>
            <consortium name="The Broad Institute Genome Sequencing Center for Infectious Disease"/>
            <person name="Wu L."/>
            <person name="Ma J."/>
        </authorList>
    </citation>
    <scope>NUCLEOTIDE SEQUENCE [LARGE SCALE GENOMIC DNA]</scope>
    <source>
        <strain evidence="17">KACC 11904</strain>
    </source>
</reference>
<evidence type="ECO:0000256" key="5">
    <source>
        <dbReference type="ARBA" id="ARBA00022553"/>
    </source>
</evidence>
<keyword evidence="9" id="KW-0418">Kinase</keyword>
<evidence type="ECO:0000256" key="13">
    <source>
        <dbReference type="ARBA" id="ARBA00023136"/>
    </source>
</evidence>
<evidence type="ECO:0000256" key="1">
    <source>
        <dbReference type="ARBA" id="ARBA00000085"/>
    </source>
</evidence>
<dbReference type="PANTHER" id="PTHR43065:SF46">
    <property type="entry name" value="C4-DICARBOXYLATE TRANSPORT SENSOR PROTEIN DCTB"/>
    <property type="match status" value="1"/>
</dbReference>
<evidence type="ECO:0000256" key="12">
    <source>
        <dbReference type="ARBA" id="ARBA00023012"/>
    </source>
</evidence>
<keyword evidence="6" id="KW-0808">Transferase</keyword>
<evidence type="ECO:0000259" key="15">
    <source>
        <dbReference type="PROSITE" id="PS50109"/>
    </source>
</evidence>
<gene>
    <name evidence="16" type="ORF">ACFPOG_11650</name>
</gene>
<evidence type="ECO:0000256" key="6">
    <source>
        <dbReference type="ARBA" id="ARBA00022679"/>
    </source>
</evidence>
<dbReference type="PANTHER" id="PTHR43065">
    <property type="entry name" value="SENSOR HISTIDINE KINASE"/>
    <property type="match status" value="1"/>
</dbReference>
<dbReference type="Proteomes" id="UP001596044">
    <property type="component" value="Unassembled WGS sequence"/>
</dbReference>
<evidence type="ECO:0000256" key="4">
    <source>
        <dbReference type="ARBA" id="ARBA00022475"/>
    </source>
</evidence>
<dbReference type="SMART" id="SM00387">
    <property type="entry name" value="HATPase_c"/>
    <property type="match status" value="1"/>
</dbReference>
<comment type="catalytic activity">
    <reaction evidence="1">
        <text>ATP + protein L-histidine = ADP + protein N-phospho-L-histidine.</text>
        <dbReference type="EC" id="2.7.13.3"/>
    </reaction>
</comment>
<evidence type="ECO:0000256" key="2">
    <source>
        <dbReference type="ARBA" id="ARBA00004651"/>
    </source>
</evidence>
<evidence type="ECO:0000313" key="17">
    <source>
        <dbReference type="Proteomes" id="UP001596044"/>
    </source>
</evidence>
<evidence type="ECO:0000256" key="9">
    <source>
        <dbReference type="ARBA" id="ARBA00022777"/>
    </source>
</evidence>
<dbReference type="InterPro" id="IPR011620">
    <property type="entry name" value="Sig_transdc_His_kinase_LytS_TM"/>
</dbReference>
<dbReference type="EMBL" id="JBHSMJ010000012">
    <property type="protein sequence ID" value="MFC5448923.1"/>
    <property type="molecule type" value="Genomic_DNA"/>
</dbReference>